<reference evidence="1 2" key="1">
    <citation type="submission" date="2019-05" db="EMBL/GenBank/DDBJ databases">
        <title>Genome Sequence of Lactobacillus futsaii Y97, a Potential Probiotic Strain Isolated from the Futsai of Taiwan.</title>
        <authorList>
            <person name="Du X."/>
        </authorList>
    </citation>
    <scope>NUCLEOTIDE SEQUENCE [LARGE SCALE GENOMIC DNA]</scope>
    <source>
        <strain evidence="1 2">Y97</strain>
    </source>
</reference>
<proteinExistence type="predicted"/>
<dbReference type="AlphaFoldDB" id="A0A5B7T4I8"/>
<evidence type="ECO:0000313" key="1">
    <source>
        <dbReference type="EMBL" id="QCX25294.1"/>
    </source>
</evidence>
<evidence type="ECO:0000313" key="2">
    <source>
        <dbReference type="Proteomes" id="UP000310673"/>
    </source>
</evidence>
<dbReference type="KEGG" id="lft:FG051_09420"/>
<gene>
    <name evidence="1" type="ORF">FG051_09420</name>
</gene>
<dbReference type="EMBL" id="CP040736">
    <property type="protein sequence ID" value="QCX25294.1"/>
    <property type="molecule type" value="Genomic_DNA"/>
</dbReference>
<dbReference type="RefSeq" id="WP_057812351.1">
    <property type="nucleotide sequence ID" value="NZ_CP040736.1"/>
</dbReference>
<protein>
    <recommendedName>
        <fullName evidence="3">NUDIX hydrolase</fullName>
    </recommendedName>
</protein>
<evidence type="ECO:0008006" key="3">
    <source>
        <dbReference type="Google" id="ProtNLM"/>
    </source>
</evidence>
<accession>A0A5B7T4I8</accession>
<organism evidence="1 2">
    <name type="scientific">Companilactobacillus futsaii</name>
    <dbReference type="NCBI Taxonomy" id="938155"/>
    <lineage>
        <taxon>Bacteria</taxon>
        <taxon>Bacillati</taxon>
        <taxon>Bacillota</taxon>
        <taxon>Bacilli</taxon>
        <taxon>Lactobacillales</taxon>
        <taxon>Lactobacillaceae</taxon>
        <taxon>Companilactobacillus</taxon>
    </lineage>
</organism>
<sequence>MKTKTKVSYVVLKYDDQTDGIYMNSSSRITPGFGLPEYEYHNPNDSLADIADDLAQRLNFPYFKIKASHVFLPFLTVYNENETKVYHYVAVVFESTRDEFSSCCDESWHRVKLDQRTQKWSLPFGNGLIETNDYQFKNYAVTDYAANPKLNPEVTFSNVLHYIEQETLDFPILGLLSGDQFTMRQVLHYQDLLGIETLKAGNNITFEHQYSQSIQTIQDDRMTTSYRIKKEYLQK</sequence>
<dbReference type="Proteomes" id="UP000310673">
    <property type="component" value="Chromosome"/>
</dbReference>
<dbReference type="STRING" id="1423818.FC88_GL000776"/>
<name>A0A5B7T4I8_9LACO</name>